<accession>A0ABM1P236</accession>
<sequence>MESSLKTEYLSSPMFSNIQDGVEDNTNASEYTEHFPASAVQTDICVEGNEGSHFGGNVFSTPDPSKKLNYEDAFGYCSYAPSQAFNENCGSPNLHGCYSNENNCLITSNEAANQNYAVDANAWAQLNQTEFQYSNLGSTVNYTNMDRNTAGLDGYDPQESQDGVSYMNQAAYQYSDLGNVGNYTNMDRNTAGLDAYDPQESQDGVSNMEQHAYENWYQSMNVNADQWHISPQQLNEDYYQNTNSMQNQTDFISNYQYSYGKGNYFNHFPNGTPMDAFLPGGTNEAFSYYNENSLCPTDYYEGEELLPGQESYTYMSINSQPVSDCTKCQMK</sequence>
<gene>
    <name evidence="2" type="primary">LOC108612785</name>
</gene>
<reference evidence="1" key="2">
    <citation type="journal article" date="2016" name="G3 (Bethesda)">
        <title>Genome Evolution in Three Species of Cactophilic Drosophila.</title>
        <authorList>
            <person name="Sanchez-Flores A."/>
            <person name="Penazola F."/>
            <person name="Carpinteyro-Ponce J."/>
            <person name="Nazario-Yepiz N."/>
            <person name="Abreu-Goodger C."/>
            <person name="Machado C.A."/>
            <person name="Markow T.A."/>
        </authorList>
    </citation>
    <scope>NUCLEOTIDE SEQUENCE [LARGE SCALE GENOMIC DNA]</scope>
</reference>
<dbReference type="GeneID" id="108612785"/>
<reference evidence="2" key="3">
    <citation type="submission" date="2025-08" db="UniProtKB">
        <authorList>
            <consortium name="RefSeq"/>
        </authorList>
    </citation>
    <scope>IDENTIFICATION</scope>
    <source>
        <tissue evidence="2">Whole organism</tissue>
    </source>
</reference>
<dbReference type="Proteomes" id="UP000694904">
    <property type="component" value="Chromosome 4"/>
</dbReference>
<proteinExistence type="predicted"/>
<dbReference type="RefSeq" id="XP_017861272.1">
    <property type="nucleotide sequence ID" value="XM_018005783.1"/>
</dbReference>
<reference evidence="1" key="1">
    <citation type="journal article" date="1997" name="Nucleic Acids Res.">
        <title>tRNAscan-SE: a program for improved detection of transfer RNA genes in genomic sequence.</title>
        <authorList>
            <person name="Lowe T.M."/>
            <person name="Eddy S.R."/>
        </authorList>
    </citation>
    <scope>NUCLEOTIDE SEQUENCE [LARGE SCALE GENOMIC DNA]</scope>
</reference>
<keyword evidence="1" id="KW-1185">Reference proteome</keyword>
<name>A0ABM1P236_DROAR</name>
<protein>
    <submittedName>
        <fullName evidence="2">Uncharacterized protein LOC108612785</fullName>
    </submittedName>
</protein>
<evidence type="ECO:0000313" key="2">
    <source>
        <dbReference type="RefSeq" id="XP_017861272.1"/>
    </source>
</evidence>
<evidence type="ECO:0000313" key="1">
    <source>
        <dbReference type="Proteomes" id="UP000694904"/>
    </source>
</evidence>
<organism evidence="1 2">
    <name type="scientific">Drosophila arizonae</name>
    <name type="common">Fruit fly</name>
    <dbReference type="NCBI Taxonomy" id="7263"/>
    <lineage>
        <taxon>Eukaryota</taxon>
        <taxon>Metazoa</taxon>
        <taxon>Ecdysozoa</taxon>
        <taxon>Arthropoda</taxon>
        <taxon>Hexapoda</taxon>
        <taxon>Insecta</taxon>
        <taxon>Pterygota</taxon>
        <taxon>Neoptera</taxon>
        <taxon>Endopterygota</taxon>
        <taxon>Diptera</taxon>
        <taxon>Brachycera</taxon>
        <taxon>Muscomorpha</taxon>
        <taxon>Ephydroidea</taxon>
        <taxon>Drosophilidae</taxon>
        <taxon>Drosophila</taxon>
    </lineage>
</organism>